<comment type="caution">
    <text evidence="2">The sequence shown here is derived from an EMBL/GenBank/DDBJ whole genome shotgun (WGS) entry which is preliminary data.</text>
</comment>
<organism evidence="2 3">
    <name type="scientific">Vibrio zhugei</name>
    <dbReference type="NCBI Taxonomy" id="2479546"/>
    <lineage>
        <taxon>Bacteria</taxon>
        <taxon>Pseudomonadati</taxon>
        <taxon>Pseudomonadota</taxon>
        <taxon>Gammaproteobacteria</taxon>
        <taxon>Vibrionales</taxon>
        <taxon>Vibrionaceae</taxon>
        <taxon>Vibrio</taxon>
    </lineage>
</organism>
<dbReference type="EMBL" id="JBHRSE010000043">
    <property type="protein sequence ID" value="MFC3023579.1"/>
    <property type="molecule type" value="Genomic_DNA"/>
</dbReference>
<evidence type="ECO:0000313" key="3">
    <source>
        <dbReference type="Proteomes" id="UP001595384"/>
    </source>
</evidence>
<keyword evidence="1" id="KW-0472">Membrane</keyword>
<accession>A0ABV7C8U0</accession>
<protein>
    <recommendedName>
        <fullName evidence="4">TM2 domain-containing protein</fullName>
    </recommendedName>
</protein>
<feature type="transmembrane region" description="Helical" evidence="1">
    <location>
        <begin position="72"/>
        <end position="99"/>
    </location>
</feature>
<proteinExistence type="predicted"/>
<dbReference type="Proteomes" id="UP001595384">
    <property type="component" value="Unassembled WGS sequence"/>
</dbReference>
<gene>
    <name evidence="2" type="ORF">ACFODT_07055</name>
</gene>
<sequence>MRLLEPIEQLENKEEHLRKQVNALHENQKREFYHRQSKQLKDPDTYAALNWFFLGGFHHCYLGKYGLFALELTLLTISIVGFILGHSGALFIVVFLIIYELPQLFFSQKIARQYNYQLSCDIFEDITHRH</sequence>
<evidence type="ECO:0000313" key="2">
    <source>
        <dbReference type="EMBL" id="MFC3023579.1"/>
    </source>
</evidence>
<evidence type="ECO:0000256" key="1">
    <source>
        <dbReference type="SAM" id="Phobius"/>
    </source>
</evidence>
<keyword evidence="1" id="KW-0812">Transmembrane</keyword>
<keyword evidence="3" id="KW-1185">Reference proteome</keyword>
<evidence type="ECO:0008006" key="4">
    <source>
        <dbReference type="Google" id="ProtNLM"/>
    </source>
</evidence>
<name>A0ABV7C8U0_9VIBR</name>
<reference evidence="3" key="1">
    <citation type="journal article" date="2019" name="Int. J. Syst. Evol. Microbiol.">
        <title>The Global Catalogue of Microorganisms (GCM) 10K type strain sequencing project: providing services to taxonomists for standard genome sequencing and annotation.</title>
        <authorList>
            <consortium name="The Broad Institute Genomics Platform"/>
            <consortium name="The Broad Institute Genome Sequencing Center for Infectious Disease"/>
            <person name="Wu L."/>
            <person name="Ma J."/>
        </authorList>
    </citation>
    <scope>NUCLEOTIDE SEQUENCE [LARGE SCALE GENOMIC DNA]</scope>
    <source>
        <strain evidence="3">KCTC 62784</strain>
    </source>
</reference>
<dbReference type="RefSeq" id="WP_123014418.1">
    <property type="nucleotide sequence ID" value="NZ_AP024912.1"/>
</dbReference>
<keyword evidence="1" id="KW-1133">Transmembrane helix</keyword>